<dbReference type="Pfam" id="PF12068">
    <property type="entry name" value="PH_RBD"/>
    <property type="match status" value="1"/>
</dbReference>
<dbReference type="GO" id="GO:0005096">
    <property type="term" value="F:GTPase activator activity"/>
    <property type="evidence" value="ECO:0007669"/>
    <property type="project" value="UniProtKB-KW"/>
</dbReference>
<evidence type="ECO:0000313" key="3">
    <source>
        <dbReference type="Proteomes" id="UP000095283"/>
    </source>
</evidence>
<sequence length="299" mass="34433">MVEYLVVLTVGPCAASFKRMSEGREPSAEELVWRDSIMPVSPNPARPPLSMMRQGSCMVSAERASISRDYVYSLHHNFKSSLLYGKNNVCVANSDQSPVKGYLSLHKSYEGNLTLKWTPNQLMHASSQPSSANSKDPEQQWLWRQAINIEIDDIIYIHLHQRDEFSPSSLTLVNCEGVQCPPLQLPVGQHSLRKYCPVFGRGHQQLEPDQCWTMYFELSESEEMIPFRLGLNISRIRLCVLPNSENICCIWLIQGRCVKQIVELMKYFGRSADKRERYIMCSFSSYILELYYCFVESFF</sequence>
<dbReference type="InterPro" id="IPR021935">
    <property type="entry name" value="SGSM1/2_RBD"/>
</dbReference>
<dbReference type="Gene3D" id="2.30.29.230">
    <property type="match status" value="1"/>
</dbReference>
<evidence type="ECO:0000259" key="2">
    <source>
        <dbReference type="Pfam" id="PF12068"/>
    </source>
</evidence>
<keyword evidence="3" id="KW-1185">Reference proteome</keyword>
<reference evidence="4" key="1">
    <citation type="submission" date="2016-11" db="UniProtKB">
        <authorList>
            <consortium name="WormBaseParasite"/>
        </authorList>
    </citation>
    <scope>IDENTIFICATION</scope>
</reference>
<feature type="domain" description="Small G protein signalling modulator 1/2 Rab-binding" evidence="2">
    <location>
        <begin position="81"/>
        <end position="194"/>
    </location>
</feature>
<proteinExistence type="predicted"/>
<evidence type="ECO:0000313" key="4">
    <source>
        <dbReference type="WBParaSite" id="Hba_20609"/>
    </source>
</evidence>
<dbReference type="AlphaFoldDB" id="A0A1I7XS16"/>
<organism evidence="3 4">
    <name type="scientific">Heterorhabditis bacteriophora</name>
    <name type="common">Entomopathogenic nematode worm</name>
    <dbReference type="NCBI Taxonomy" id="37862"/>
    <lineage>
        <taxon>Eukaryota</taxon>
        <taxon>Metazoa</taxon>
        <taxon>Ecdysozoa</taxon>
        <taxon>Nematoda</taxon>
        <taxon>Chromadorea</taxon>
        <taxon>Rhabditida</taxon>
        <taxon>Rhabditina</taxon>
        <taxon>Rhabditomorpha</taxon>
        <taxon>Strongyloidea</taxon>
        <taxon>Heterorhabditidae</taxon>
        <taxon>Heterorhabditis</taxon>
    </lineage>
</organism>
<protein>
    <submittedName>
        <fullName evidence="4">PH_RBD domain-containing protein</fullName>
    </submittedName>
</protein>
<evidence type="ECO:0000256" key="1">
    <source>
        <dbReference type="ARBA" id="ARBA00022468"/>
    </source>
</evidence>
<keyword evidence="1" id="KW-0343">GTPase activation</keyword>
<dbReference type="WBParaSite" id="Hba_20609">
    <property type="protein sequence ID" value="Hba_20609"/>
    <property type="gene ID" value="Hba_20609"/>
</dbReference>
<name>A0A1I7XS16_HETBA</name>
<accession>A0A1I7XS16</accession>
<dbReference type="Proteomes" id="UP000095283">
    <property type="component" value="Unplaced"/>
</dbReference>